<dbReference type="Pfam" id="PF00440">
    <property type="entry name" value="TetR_N"/>
    <property type="match status" value="1"/>
</dbReference>
<dbReference type="GO" id="GO:0000976">
    <property type="term" value="F:transcription cis-regulatory region binding"/>
    <property type="evidence" value="ECO:0007669"/>
    <property type="project" value="TreeGrafter"/>
</dbReference>
<dbReference type="SUPFAM" id="SSF48498">
    <property type="entry name" value="Tetracyclin repressor-like, C-terminal domain"/>
    <property type="match status" value="1"/>
</dbReference>
<dbReference type="InterPro" id="IPR050109">
    <property type="entry name" value="HTH-type_TetR-like_transc_reg"/>
</dbReference>
<evidence type="ECO:0000313" key="7">
    <source>
        <dbReference type="Proteomes" id="UP000256304"/>
    </source>
</evidence>
<feature type="domain" description="HTH tetR-type" evidence="5">
    <location>
        <begin position="11"/>
        <end position="71"/>
    </location>
</feature>
<evidence type="ECO:0000313" key="6">
    <source>
        <dbReference type="EMBL" id="REE86156.1"/>
    </source>
</evidence>
<dbReference type="RefSeq" id="WP_181909525.1">
    <property type="nucleotide sequence ID" value="NZ_QTTN01000011.1"/>
</dbReference>
<feature type="DNA-binding region" description="H-T-H motif" evidence="4">
    <location>
        <begin position="34"/>
        <end position="53"/>
    </location>
</feature>
<protein>
    <submittedName>
        <fullName evidence="6">TetR family transcriptional regulator</fullName>
    </submittedName>
</protein>
<evidence type="ECO:0000259" key="5">
    <source>
        <dbReference type="PROSITE" id="PS50977"/>
    </source>
</evidence>
<dbReference type="AlphaFoldDB" id="A0A3D9SCB0"/>
<dbReference type="PRINTS" id="PR00455">
    <property type="entry name" value="HTHTETR"/>
</dbReference>
<keyword evidence="7" id="KW-1185">Reference proteome</keyword>
<dbReference type="InterPro" id="IPR036271">
    <property type="entry name" value="Tet_transcr_reg_TetR-rel_C_sf"/>
</dbReference>
<organism evidence="6 7">
    <name type="scientific">Paenibacillus taihuensis</name>
    <dbReference type="NCBI Taxonomy" id="1156355"/>
    <lineage>
        <taxon>Bacteria</taxon>
        <taxon>Bacillati</taxon>
        <taxon>Bacillota</taxon>
        <taxon>Bacilli</taxon>
        <taxon>Bacillales</taxon>
        <taxon>Paenibacillaceae</taxon>
        <taxon>Paenibacillus</taxon>
    </lineage>
</organism>
<dbReference type="PROSITE" id="PS50977">
    <property type="entry name" value="HTH_TETR_2"/>
    <property type="match status" value="1"/>
</dbReference>
<comment type="caution">
    <text evidence="6">The sequence shown here is derived from an EMBL/GenBank/DDBJ whole genome shotgun (WGS) entry which is preliminary data.</text>
</comment>
<dbReference type="GO" id="GO:0003700">
    <property type="term" value="F:DNA-binding transcription factor activity"/>
    <property type="evidence" value="ECO:0007669"/>
    <property type="project" value="TreeGrafter"/>
</dbReference>
<evidence type="ECO:0000256" key="2">
    <source>
        <dbReference type="ARBA" id="ARBA00023125"/>
    </source>
</evidence>
<dbReference type="Gene3D" id="1.10.357.10">
    <property type="entry name" value="Tetracycline Repressor, domain 2"/>
    <property type="match status" value="1"/>
</dbReference>
<keyword evidence="1" id="KW-0805">Transcription regulation</keyword>
<keyword evidence="3" id="KW-0804">Transcription</keyword>
<evidence type="ECO:0000256" key="3">
    <source>
        <dbReference type="ARBA" id="ARBA00023163"/>
    </source>
</evidence>
<gene>
    <name evidence="6" type="ORF">A8990_11153</name>
</gene>
<reference evidence="6 7" key="1">
    <citation type="submission" date="2018-08" db="EMBL/GenBank/DDBJ databases">
        <title>Genomic Encyclopedia of Type Strains, Phase III (KMG-III): the genomes of soil and plant-associated and newly described type strains.</title>
        <authorList>
            <person name="Whitman W."/>
        </authorList>
    </citation>
    <scope>NUCLEOTIDE SEQUENCE [LARGE SCALE GENOMIC DNA]</scope>
    <source>
        <strain evidence="6 7">CGMCC 1.10966</strain>
    </source>
</reference>
<proteinExistence type="predicted"/>
<dbReference type="SUPFAM" id="SSF46689">
    <property type="entry name" value="Homeodomain-like"/>
    <property type="match status" value="1"/>
</dbReference>
<sequence>MVQRSERKDAASNRELILDTASHLFQEHGIDTVSMHQIAKAAGVGQGTLYRRYSSKAELCLDLFTERIRRFASEITAQFASKAEQPVREKLALFLTCWIDFLGTELHWFNAIKPDAWCVDDQIDIFQSEPFNFVIGTLKQLLEEAVAGGEARAIDADFAAFQITTSMSPIAFAYFTEERGQTAEQLKEQYVRYYDRLFFDK</sequence>
<dbReference type="PANTHER" id="PTHR30055">
    <property type="entry name" value="HTH-TYPE TRANSCRIPTIONAL REGULATOR RUTR"/>
    <property type="match status" value="1"/>
</dbReference>
<dbReference type="InterPro" id="IPR009057">
    <property type="entry name" value="Homeodomain-like_sf"/>
</dbReference>
<accession>A0A3D9SCB0</accession>
<name>A0A3D9SCB0_9BACL</name>
<dbReference type="InterPro" id="IPR001647">
    <property type="entry name" value="HTH_TetR"/>
</dbReference>
<dbReference type="Proteomes" id="UP000256304">
    <property type="component" value="Unassembled WGS sequence"/>
</dbReference>
<evidence type="ECO:0000256" key="1">
    <source>
        <dbReference type="ARBA" id="ARBA00023015"/>
    </source>
</evidence>
<evidence type="ECO:0000256" key="4">
    <source>
        <dbReference type="PROSITE-ProRule" id="PRU00335"/>
    </source>
</evidence>
<dbReference type="PANTHER" id="PTHR30055:SF234">
    <property type="entry name" value="HTH-TYPE TRANSCRIPTIONAL REGULATOR BETI"/>
    <property type="match status" value="1"/>
</dbReference>
<keyword evidence="2 4" id="KW-0238">DNA-binding</keyword>
<dbReference type="EMBL" id="QTTN01000011">
    <property type="protein sequence ID" value="REE86156.1"/>
    <property type="molecule type" value="Genomic_DNA"/>
</dbReference>